<name>A0AAD5M501_PARTN</name>
<comment type="caution">
    <text evidence="1">The sequence shown here is derived from an EMBL/GenBank/DDBJ whole genome shotgun (WGS) entry which is preliminary data.</text>
</comment>
<dbReference type="AlphaFoldDB" id="A0AAD5M501"/>
<accession>A0AAD5M501</accession>
<organism evidence="1 2">
    <name type="scientific">Parelaphostrongylus tenuis</name>
    <name type="common">Meningeal worm</name>
    <dbReference type="NCBI Taxonomy" id="148309"/>
    <lineage>
        <taxon>Eukaryota</taxon>
        <taxon>Metazoa</taxon>
        <taxon>Ecdysozoa</taxon>
        <taxon>Nematoda</taxon>
        <taxon>Chromadorea</taxon>
        <taxon>Rhabditida</taxon>
        <taxon>Rhabditina</taxon>
        <taxon>Rhabditomorpha</taxon>
        <taxon>Strongyloidea</taxon>
        <taxon>Metastrongylidae</taxon>
        <taxon>Parelaphostrongylus</taxon>
    </lineage>
</organism>
<dbReference type="EMBL" id="JAHQIW010000789">
    <property type="protein sequence ID" value="KAJ1350043.1"/>
    <property type="molecule type" value="Genomic_DNA"/>
</dbReference>
<dbReference type="Proteomes" id="UP001196413">
    <property type="component" value="Unassembled WGS sequence"/>
</dbReference>
<evidence type="ECO:0000313" key="2">
    <source>
        <dbReference type="Proteomes" id="UP001196413"/>
    </source>
</evidence>
<evidence type="ECO:0000313" key="1">
    <source>
        <dbReference type="EMBL" id="KAJ1350043.1"/>
    </source>
</evidence>
<reference evidence="1" key="1">
    <citation type="submission" date="2021-06" db="EMBL/GenBank/DDBJ databases">
        <title>Parelaphostrongylus tenuis whole genome reference sequence.</title>
        <authorList>
            <person name="Garwood T.J."/>
            <person name="Larsen P.A."/>
            <person name="Fountain-Jones N.M."/>
            <person name="Garbe J.R."/>
            <person name="Macchietto M.G."/>
            <person name="Kania S.A."/>
            <person name="Gerhold R.W."/>
            <person name="Richards J.E."/>
            <person name="Wolf T.M."/>
        </authorList>
    </citation>
    <scope>NUCLEOTIDE SEQUENCE</scope>
    <source>
        <strain evidence="1">MNPRO001-30</strain>
        <tissue evidence="1">Meninges</tissue>
    </source>
</reference>
<sequence>MKVKGDMIKRPHCIIIGNTVTALCTGMMIGQDCELGKSDYIQTITTNQTTISGTLMTTSIVMANWSTEMWQRVVYRAVRMLTLGLFGSHFISAIANRQLFGITYMKDLNFVLLSISRDNLAEDQSITQFKVQLADPEVQRATSKGKSRRKPEIQLVTAQNYMRIRTERSTGNHKADVRLERTS</sequence>
<keyword evidence="2" id="KW-1185">Reference proteome</keyword>
<gene>
    <name evidence="1" type="ORF">KIN20_005749</name>
</gene>
<proteinExistence type="predicted"/>
<protein>
    <submittedName>
        <fullName evidence="1">Uncharacterized protein</fullName>
    </submittedName>
</protein>